<dbReference type="Gene3D" id="3.40.50.1820">
    <property type="entry name" value="alpha/beta hydrolase"/>
    <property type="match status" value="1"/>
</dbReference>
<accession>A0A0Q3GT46</accession>
<protein>
    <recommendedName>
        <fullName evidence="4">Carboxypeptidase</fullName>
        <ecNumber evidence="4">3.4.16.-</ecNumber>
    </recommendedName>
</protein>
<keyword evidence="4" id="KW-0121">Carboxypeptidase</keyword>
<evidence type="ECO:0000256" key="4">
    <source>
        <dbReference type="RuleBase" id="RU361156"/>
    </source>
</evidence>
<reference evidence="5 6" key="1">
    <citation type="journal article" date="2010" name="Nature">
        <title>Genome sequencing and analysis of the model grass Brachypodium distachyon.</title>
        <authorList>
            <consortium name="International Brachypodium Initiative"/>
        </authorList>
    </citation>
    <scope>NUCLEOTIDE SEQUENCE [LARGE SCALE GENOMIC DNA]</scope>
    <source>
        <strain evidence="5 6">Bd21</strain>
    </source>
</reference>
<feature type="signal peptide" evidence="4">
    <location>
        <begin position="1"/>
        <end position="24"/>
    </location>
</feature>
<sequence>MKNFSLYSQLLLVCVAAAALRANASHSHSYSQEARLKEFISSRRTSNSSSDAFRVRNIADRVAVSLSAESSASEYQSSMKAADKITALLGQPEGVDFNQYSGYVTVDEVNGRALFYYLTESPSGASEKPLVLWLNGGPGCSSLAFGAMQELGPFRITQDNKTLTRNMNAWNNVANVIFLDSPAGVGFSYSNTSSDYDLNGDERTADDTFVFLVNWLERFPEYKDRAFYISGESYAGHYVPELAATILFHNTYHNRTIISLKGILVGNAYLDINRNIMGTLDFFWTHGVMSDEVYANITRNCDIDILGRSNTFEETVTACVALDAFDPGQIDAYNIYAPVCIHAPNRMYYPSGYLPGYDPCSPYAAYGYLNNSAVQHAFHARTTKWGNCAGDFDAVCPLAATRFTIQDLGLPITTAWRPWTAKEEVGGYVQQYAGGFTFLSVRGAGHMVPSSQPERVLIMLSSFLKGILPPYIEEQQ</sequence>
<dbReference type="PROSITE" id="PS00560">
    <property type="entry name" value="CARBOXYPEPT_SER_HIS"/>
    <property type="match status" value="1"/>
</dbReference>
<dbReference type="InParanoid" id="A0A0Q3GT46"/>
<evidence type="ECO:0000256" key="2">
    <source>
        <dbReference type="ARBA" id="ARBA00023145"/>
    </source>
</evidence>
<proteinExistence type="inferred from homology"/>
<name>A0A0Q3GT46_BRADI</name>
<evidence type="ECO:0000256" key="1">
    <source>
        <dbReference type="ARBA" id="ARBA00009431"/>
    </source>
</evidence>
<dbReference type="Gene3D" id="6.10.250.940">
    <property type="match status" value="1"/>
</dbReference>
<reference evidence="5" key="2">
    <citation type="submission" date="2017-06" db="EMBL/GenBank/DDBJ databases">
        <title>WGS assembly of Brachypodium distachyon.</title>
        <authorList>
            <consortium name="The International Brachypodium Initiative"/>
            <person name="Lucas S."/>
            <person name="Harmon-Smith M."/>
            <person name="Lail K."/>
            <person name="Tice H."/>
            <person name="Grimwood J."/>
            <person name="Bruce D."/>
            <person name="Barry K."/>
            <person name="Shu S."/>
            <person name="Lindquist E."/>
            <person name="Wang M."/>
            <person name="Pitluck S."/>
            <person name="Vogel J.P."/>
            <person name="Garvin D.F."/>
            <person name="Mockler T.C."/>
            <person name="Schmutz J."/>
            <person name="Rokhsar D."/>
            <person name="Bevan M.W."/>
        </authorList>
    </citation>
    <scope>NUCLEOTIDE SEQUENCE</scope>
    <source>
        <strain evidence="5">Bd21</strain>
    </source>
</reference>
<dbReference type="PANTHER" id="PTHR11802:SF59">
    <property type="entry name" value="CARBOXYPEPTIDASE"/>
    <property type="match status" value="1"/>
</dbReference>
<dbReference type="GO" id="GO:0006508">
    <property type="term" value="P:proteolysis"/>
    <property type="evidence" value="ECO:0007669"/>
    <property type="project" value="UniProtKB-KW"/>
</dbReference>
<feature type="chain" id="PRO_5033766449" description="Carboxypeptidase" evidence="4">
    <location>
        <begin position="25"/>
        <end position="476"/>
    </location>
</feature>
<dbReference type="SUPFAM" id="SSF53474">
    <property type="entry name" value="alpha/beta-Hydrolases"/>
    <property type="match status" value="1"/>
</dbReference>
<evidence type="ECO:0000313" key="6">
    <source>
        <dbReference type="EnsemblPlants" id="KQK14056"/>
    </source>
</evidence>
<keyword evidence="4" id="KW-0378">Hydrolase</keyword>
<evidence type="ECO:0000313" key="5">
    <source>
        <dbReference type="EMBL" id="KQK14056.1"/>
    </source>
</evidence>
<gene>
    <name evidence="5" type="ORF">BRADI_1g14080v3</name>
</gene>
<organism evidence="5">
    <name type="scientific">Brachypodium distachyon</name>
    <name type="common">Purple false brome</name>
    <name type="synonym">Trachynia distachya</name>
    <dbReference type="NCBI Taxonomy" id="15368"/>
    <lineage>
        <taxon>Eukaryota</taxon>
        <taxon>Viridiplantae</taxon>
        <taxon>Streptophyta</taxon>
        <taxon>Embryophyta</taxon>
        <taxon>Tracheophyta</taxon>
        <taxon>Spermatophyta</taxon>
        <taxon>Magnoliopsida</taxon>
        <taxon>Liliopsida</taxon>
        <taxon>Poales</taxon>
        <taxon>Poaceae</taxon>
        <taxon>BOP clade</taxon>
        <taxon>Pooideae</taxon>
        <taxon>Stipodae</taxon>
        <taxon>Brachypodieae</taxon>
        <taxon>Brachypodium</taxon>
    </lineage>
</organism>
<dbReference type="InterPro" id="IPR018202">
    <property type="entry name" value="Ser_caboxypep_ser_AS"/>
</dbReference>
<comment type="similarity">
    <text evidence="1 4">Belongs to the peptidase S10 family.</text>
</comment>
<dbReference type="PANTHER" id="PTHR11802">
    <property type="entry name" value="SERINE PROTEASE FAMILY S10 SERINE CARBOXYPEPTIDASE"/>
    <property type="match status" value="1"/>
</dbReference>
<dbReference type="OrthoDB" id="443318at2759"/>
<keyword evidence="3" id="KW-0325">Glycoprotein</keyword>
<keyword evidence="2" id="KW-0865">Zymogen</keyword>
<dbReference type="GO" id="GO:0004185">
    <property type="term" value="F:serine-type carboxypeptidase activity"/>
    <property type="evidence" value="ECO:0000318"/>
    <property type="project" value="GO_Central"/>
</dbReference>
<dbReference type="EC" id="3.4.16.-" evidence="4"/>
<dbReference type="InterPro" id="IPR029058">
    <property type="entry name" value="AB_hydrolase_fold"/>
</dbReference>
<reference evidence="6" key="3">
    <citation type="submission" date="2018-08" db="UniProtKB">
        <authorList>
            <consortium name="EnsemblPlants"/>
        </authorList>
    </citation>
    <scope>IDENTIFICATION</scope>
    <source>
        <strain evidence="6">cv. Bd21</strain>
    </source>
</reference>
<dbReference type="InterPro" id="IPR033124">
    <property type="entry name" value="Ser_caboxypep_his_AS"/>
</dbReference>
<dbReference type="PRINTS" id="PR00724">
    <property type="entry name" value="CRBOXYPTASEC"/>
</dbReference>
<keyword evidence="4" id="KW-0732">Signal</keyword>
<dbReference type="FunFam" id="3.40.50.1820:FF:000573">
    <property type="entry name" value="Carboxypeptidase"/>
    <property type="match status" value="1"/>
</dbReference>
<dbReference type="Gramene" id="KQK14056">
    <property type="protein sequence ID" value="KQK14056"/>
    <property type="gene ID" value="BRADI_1g14080v3"/>
</dbReference>
<keyword evidence="4" id="KW-0645">Protease</keyword>
<dbReference type="AlphaFoldDB" id="A0A0Q3GT46"/>
<dbReference type="InterPro" id="IPR001563">
    <property type="entry name" value="Peptidase_S10"/>
</dbReference>
<dbReference type="Pfam" id="PF00450">
    <property type="entry name" value="Peptidase_S10"/>
    <property type="match status" value="1"/>
</dbReference>
<evidence type="ECO:0000256" key="3">
    <source>
        <dbReference type="ARBA" id="ARBA00023180"/>
    </source>
</evidence>
<dbReference type="Proteomes" id="UP000008810">
    <property type="component" value="Chromosome 1"/>
</dbReference>
<keyword evidence="7" id="KW-1185">Reference proteome</keyword>
<dbReference type="PROSITE" id="PS00131">
    <property type="entry name" value="CARBOXYPEPT_SER_SER"/>
    <property type="match status" value="1"/>
</dbReference>
<evidence type="ECO:0000313" key="7">
    <source>
        <dbReference type="Proteomes" id="UP000008810"/>
    </source>
</evidence>
<dbReference type="Gene3D" id="3.40.50.12670">
    <property type="match status" value="1"/>
</dbReference>
<dbReference type="EMBL" id="CM000880">
    <property type="protein sequence ID" value="KQK14056.1"/>
    <property type="molecule type" value="Genomic_DNA"/>
</dbReference>
<dbReference type="EnsemblPlants" id="KQK14056">
    <property type="protein sequence ID" value="KQK14056"/>
    <property type="gene ID" value="BRADI_1g14080v3"/>
</dbReference>